<keyword evidence="7" id="KW-1185">Reference proteome</keyword>
<dbReference type="Proteomes" id="UP000294927">
    <property type="component" value="Unassembled WGS sequence"/>
</dbReference>
<evidence type="ECO:0000256" key="4">
    <source>
        <dbReference type="SAM" id="MobiDB-lite"/>
    </source>
</evidence>
<sequence>MTDLPKEATTAPRYEVGEETSVTDDLTARAARTPERAAFARQDATGWTTVTWAEFARQVNVLAGQLVAAGIRPGDRVAIMSGTRYEWVLCDFAIWTAGAVSVPVYETSSAEQVAWILADSGAAAAFVADEGCRRLVEPHVRPVWTMTGLDALPATGDTSAVLRERRRTVRADSPATIVYTSGTTGRPKGCVLTHANLCAEVSAVTTTEGVSDSVLTEDSSVLLFLPLAHVFARVVQLAAIRNGALTAHTGDLANLPAHLRSFRPTVLLGVPRVFEKFAAAARRTAVADGHARLFQLAQAVAVAYSRAMDHGRPSWWLRRLRGVLDRVVYVRLRAALGGRVTHAVSGAAPLSPRLCHFLRGIGVTVLEGYGLTETSAGITLNAPSAQRIGTVGRPLPGGTVRVADDGEILVRAPMVFRGYWQNPDETRAVLTEDGWLRTGDLGRLDPDGYLTITGRKKDIIVTASGKNVAPELLENRLTGHRLIDQCVVVGDQRPYLAALVTLDPDALADWRSRHRVPIDLSLADLCRTPHLIADLQAAVDAANAAVSHAEAIKRFHVVPNAFVVSEELTPTQKIRRAQVLAKYADQIDSLYRTSGGQP</sequence>
<gene>
    <name evidence="6" type="ORF">CLV71_11446</name>
</gene>
<keyword evidence="2" id="KW-0067">ATP-binding</keyword>
<dbReference type="EMBL" id="SOCP01000014">
    <property type="protein sequence ID" value="TDV44137.1"/>
    <property type="molecule type" value="Genomic_DNA"/>
</dbReference>
<proteinExistence type="predicted"/>
<evidence type="ECO:0000256" key="3">
    <source>
        <dbReference type="ARBA" id="ARBA00024484"/>
    </source>
</evidence>
<feature type="region of interest" description="Disordered" evidence="4">
    <location>
        <begin position="1"/>
        <end position="28"/>
    </location>
</feature>
<dbReference type="InterPro" id="IPR020845">
    <property type="entry name" value="AMP-binding_CS"/>
</dbReference>
<comment type="catalytic activity">
    <reaction evidence="3">
        <text>a long-chain fatty acid + ATP + CoA = a long-chain fatty acyl-CoA + AMP + diphosphate</text>
        <dbReference type="Rhea" id="RHEA:15421"/>
        <dbReference type="ChEBI" id="CHEBI:30616"/>
        <dbReference type="ChEBI" id="CHEBI:33019"/>
        <dbReference type="ChEBI" id="CHEBI:57287"/>
        <dbReference type="ChEBI" id="CHEBI:57560"/>
        <dbReference type="ChEBI" id="CHEBI:83139"/>
        <dbReference type="ChEBI" id="CHEBI:456215"/>
        <dbReference type="EC" id="6.2.1.3"/>
    </reaction>
    <physiologicalReaction direction="left-to-right" evidence="3">
        <dbReference type="Rhea" id="RHEA:15422"/>
    </physiologicalReaction>
</comment>
<dbReference type="SUPFAM" id="SSF56801">
    <property type="entry name" value="Acetyl-CoA synthetase-like"/>
    <property type="match status" value="1"/>
</dbReference>
<keyword evidence="1" id="KW-0547">Nucleotide-binding</keyword>
<dbReference type="GO" id="GO:0016020">
    <property type="term" value="C:membrane"/>
    <property type="evidence" value="ECO:0007669"/>
    <property type="project" value="TreeGrafter"/>
</dbReference>
<dbReference type="CDD" id="cd05907">
    <property type="entry name" value="VL_LC_FACS_like"/>
    <property type="match status" value="1"/>
</dbReference>
<name>A0A4R7V626_9PSEU</name>
<dbReference type="PROSITE" id="PS00455">
    <property type="entry name" value="AMP_BINDING"/>
    <property type="match status" value="1"/>
</dbReference>
<dbReference type="Pfam" id="PF23562">
    <property type="entry name" value="AMP-binding_C_3"/>
    <property type="match status" value="1"/>
</dbReference>
<organism evidence="6 7">
    <name type="scientific">Actinophytocola oryzae</name>
    <dbReference type="NCBI Taxonomy" id="502181"/>
    <lineage>
        <taxon>Bacteria</taxon>
        <taxon>Bacillati</taxon>
        <taxon>Actinomycetota</taxon>
        <taxon>Actinomycetes</taxon>
        <taxon>Pseudonocardiales</taxon>
        <taxon>Pseudonocardiaceae</taxon>
    </lineage>
</organism>
<dbReference type="Pfam" id="PF00501">
    <property type="entry name" value="AMP-binding"/>
    <property type="match status" value="1"/>
</dbReference>
<dbReference type="AlphaFoldDB" id="A0A4R7V626"/>
<evidence type="ECO:0000256" key="1">
    <source>
        <dbReference type="ARBA" id="ARBA00022741"/>
    </source>
</evidence>
<reference evidence="6 7" key="1">
    <citation type="submission" date="2019-03" db="EMBL/GenBank/DDBJ databases">
        <title>Genomic Encyclopedia of Archaeal and Bacterial Type Strains, Phase II (KMG-II): from individual species to whole genera.</title>
        <authorList>
            <person name="Goeker M."/>
        </authorList>
    </citation>
    <scope>NUCLEOTIDE SEQUENCE [LARGE SCALE GENOMIC DNA]</scope>
    <source>
        <strain evidence="6 7">DSM 45499</strain>
    </source>
</reference>
<evidence type="ECO:0000313" key="7">
    <source>
        <dbReference type="Proteomes" id="UP000294927"/>
    </source>
</evidence>
<comment type="caution">
    <text evidence="6">The sequence shown here is derived from an EMBL/GenBank/DDBJ whole genome shotgun (WGS) entry which is preliminary data.</text>
</comment>
<dbReference type="GO" id="GO:0005524">
    <property type="term" value="F:ATP binding"/>
    <property type="evidence" value="ECO:0007669"/>
    <property type="project" value="UniProtKB-KW"/>
</dbReference>
<dbReference type="Gene3D" id="3.30.300.30">
    <property type="match status" value="1"/>
</dbReference>
<dbReference type="Gene3D" id="3.40.50.12780">
    <property type="entry name" value="N-terminal domain of ligase-like"/>
    <property type="match status" value="1"/>
</dbReference>
<evidence type="ECO:0000259" key="5">
    <source>
        <dbReference type="Pfam" id="PF00501"/>
    </source>
</evidence>
<accession>A0A4R7V626</accession>
<dbReference type="InterPro" id="IPR000873">
    <property type="entry name" value="AMP-dep_synth/lig_dom"/>
</dbReference>
<dbReference type="OrthoDB" id="9803968at2"/>
<dbReference type="PANTHER" id="PTHR43272:SF33">
    <property type="entry name" value="AMP-BINDING DOMAIN-CONTAINING PROTEIN-RELATED"/>
    <property type="match status" value="1"/>
</dbReference>
<dbReference type="GO" id="GO:0004467">
    <property type="term" value="F:long-chain fatty acid-CoA ligase activity"/>
    <property type="evidence" value="ECO:0007669"/>
    <property type="project" value="UniProtKB-EC"/>
</dbReference>
<dbReference type="RefSeq" id="WP_133906605.1">
    <property type="nucleotide sequence ID" value="NZ_SOCP01000014.1"/>
</dbReference>
<protein>
    <submittedName>
        <fullName evidence="6">Long-chain acyl-CoA synthetase</fullName>
    </submittedName>
</protein>
<dbReference type="InterPro" id="IPR045851">
    <property type="entry name" value="AMP-bd_C_sf"/>
</dbReference>
<dbReference type="PANTHER" id="PTHR43272">
    <property type="entry name" value="LONG-CHAIN-FATTY-ACID--COA LIGASE"/>
    <property type="match status" value="1"/>
</dbReference>
<feature type="domain" description="AMP-dependent synthetase/ligase" evidence="5">
    <location>
        <begin position="27"/>
        <end position="420"/>
    </location>
</feature>
<dbReference type="InterPro" id="IPR042099">
    <property type="entry name" value="ANL_N_sf"/>
</dbReference>
<evidence type="ECO:0000313" key="6">
    <source>
        <dbReference type="EMBL" id="TDV44137.1"/>
    </source>
</evidence>
<evidence type="ECO:0000256" key="2">
    <source>
        <dbReference type="ARBA" id="ARBA00022840"/>
    </source>
</evidence>